<evidence type="ECO:0000256" key="3">
    <source>
        <dbReference type="ARBA" id="ARBA00022670"/>
    </source>
</evidence>
<name>A0ABR2KWZ5_9EUKA</name>
<dbReference type="Pfam" id="PF01433">
    <property type="entry name" value="Peptidase_M1"/>
    <property type="match status" value="1"/>
</dbReference>
<dbReference type="Gene3D" id="1.10.390.10">
    <property type="entry name" value="Neutral Protease Domain 2"/>
    <property type="match status" value="1"/>
</dbReference>
<dbReference type="InterPro" id="IPR042097">
    <property type="entry name" value="Aminopeptidase_N-like_N_sf"/>
</dbReference>
<evidence type="ECO:0000256" key="1">
    <source>
        <dbReference type="ARBA" id="ARBA00001947"/>
    </source>
</evidence>
<evidence type="ECO:0000256" key="6">
    <source>
        <dbReference type="ARBA" id="ARBA00022833"/>
    </source>
</evidence>
<reference evidence="10 11" key="1">
    <citation type="submission" date="2024-04" db="EMBL/GenBank/DDBJ databases">
        <title>Tritrichomonas musculus Genome.</title>
        <authorList>
            <person name="Alves-Ferreira E."/>
            <person name="Grigg M."/>
            <person name="Lorenzi H."/>
            <person name="Galac M."/>
        </authorList>
    </citation>
    <scope>NUCLEOTIDE SEQUENCE [LARGE SCALE GENOMIC DNA]</scope>
    <source>
        <strain evidence="10 11">EAF2021</strain>
    </source>
</reference>
<comment type="cofactor">
    <cofactor evidence="1">
        <name>Zn(2+)</name>
        <dbReference type="ChEBI" id="CHEBI:29105"/>
    </cofactor>
</comment>
<evidence type="ECO:0008006" key="12">
    <source>
        <dbReference type="Google" id="ProtNLM"/>
    </source>
</evidence>
<dbReference type="InterPro" id="IPR027268">
    <property type="entry name" value="Peptidase_M4/M1_CTD_sf"/>
</dbReference>
<dbReference type="SUPFAM" id="SSF55486">
    <property type="entry name" value="Metalloproteases ('zincins'), catalytic domain"/>
    <property type="match status" value="1"/>
</dbReference>
<dbReference type="PANTHER" id="PTHR11533">
    <property type="entry name" value="PROTEASE M1 ZINC METALLOPROTEASE"/>
    <property type="match status" value="1"/>
</dbReference>
<evidence type="ECO:0000256" key="5">
    <source>
        <dbReference type="ARBA" id="ARBA00022801"/>
    </source>
</evidence>
<evidence type="ECO:0000256" key="7">
    <source>
        <dbReference type="ARBA" id="ARBA00023049"/>
    </source>
</evidence>
<evidence type="ECO:0000256" key="4">
    <source>
        <dbReference type="ARBA" id="ARBA00022723"/>
    </source>
</evidence>
<feature type="domain" description="Aminopeptidase N-like N-terminal" evidence="9">
    <location>
        <begin position="10"/>
        <end position="180"/>
    </location>
</feature>
<feature type="domain" description="Peptidase M1 membrane alanine aminopeptidase" evidence="8">
    <location>
        <begin position="227"/>
        <end position="438"/>
    </location>
</feature>
<evidence type="ECO:0000313" key="11">
    <source>
        <dbReference type="Proteomes" id="UP001470230"/>
    </source>
</evidence>
<dbReference type="InterPro" id="IPR050344">
    <property type="entry name" value="Peptidase_M1_aminopeptidases"/>
</dbReference>
<evidence type="ECO:0000259" key="8">
    <source>
        <dbReference type="Pfam" id="PF01433"/>
    </source>
</evidence>
<keyword evidence="7" id="KW-0482">Metalloprotease</keyword>
<dbReference type="InterPro" id="IPR014782">
    <property type="entry name" value="Peptidase_M1_dom"/>
</dbReference>
<dbReference type="Pfam" id="PF17900">
    <property type="entry name" value="Peptidase_M1_N"/>
    <property type="match status" value="1"/>
</dbReference>
<comment type="similarity">
    <text evidence="2">Belongs to the peptidase M1 family.</text>
</comment>
<dbReference type="PANTHER" id="PTHR11533:SF299">
    <property type="entry name" value="AMINOPEPTIDASE"/>
    <property type="match status" value="1"/>
</dbReference>
<keyword evidence="5" id="KW-0378">Hydrolase</keyword>
<keyword evidence="4" id="KW-0479">Metal-binding</keyword>
<evidence type="ECO:0000259" key="9">
    <source>
        <dbReference type="Pfam" id="PF17900"/>
    </source>
</evidence>
<dbReference type="Proteomes" id="UP001470230">
    <property type="component" value="Unassembled WGS sequence"/>
</dbReference>
<evidence type="ECO:0000313" key="10">
    <source>
        <dbReference type="EMBL" id="KAK8895261.1"/>
    </source>
</evidence>
<accession>A0ABR2KWZ5</accession>
<dbReference type="PRINTS" id="PR00756">
    <property type="entry name" value="ALADIPTASE"/>
</dbReference>
<keyword evidence="3" id="KW-0645">Protease</keyword>
<proteinExistence type="inferred from homology"/>
<dbReference type="InterPro" id="IPR045357">
    <property type="entry name" value="Aminopeptidase_N-like_N"/>
</dbReference>
<comment type="caution">
    <text evidence="10">The sequence shown here is derived from an EMBL/GenBank/DDBJ whole genome shotgun (WGS) entry which is preliminary data.</text>
</comment>
<dbReference type="SUPFAM" id="SSF63737">
    <property type="entry name" value="Leukotriene A4 hydrolase N-terminal domain"/>
    <property type="match status" value="1"/>
</dbReference>
<dbReference type="Gene3D" id="2.60.40.1730">
    <property type="entry name" value="tricorn interacting facor f3 domain"/>
    <property type="match status" value="1"/>
</dbReference>
<sequence>MTERLPQNYVPISYDLFIHIIKKKKKADASVCIQFKKNGDSDEIVLHIKKNITIKEITQNEIPLTYSISYPKLIINCSKDPLIDITKYPILIDYTVTADTENQVGFFYSDNNYLTFFEPDRARYLFPCYDEPFARSIFKVKLQIPSKLVGLSNMPIETVTTSNNEKTITFLPTPPMCTYLLCICVGDFHSISGQTKSGLPIEFYYKEENEEEEEEEDEDEKITKEEQLNVAIYTVEWMEAKFKVKYELPKLQLILLSSIPYGMENYGLITLPTYSGQHLSKNQLLLVVIHEIVHQWFGDLVSIDYWNSIWLNEGFAQFVQYLILRDYMAEFGDEDFDVWEFCASVVGYVSLTFYEKGVLVPSDANIKIAFKRIFNYVLYCKGPFVLKMFYDIMGEEQFIDICSKYLDKYKNKTVAIPDFISVVDSTLNKSYSSFFDPWLHTVGFPVLFVKETEYDEKNKVIKGIEIEMHSKNDVDFQFNVPILYRKNRKSYEKVVSFVNQKVCNVDLDCKWVIVNNNISSLCFVIYSKLLLQRLVYPHKKGMISEITENLIQLSIDANAFTELYDEGMTDLYNDKFRSE</sequence>
<gene>
    <name evidence="10" type="ORF">M9Y10_023703</name>
</gene>
<dbReference type="EMBL" id="JAPFFF010000003">
    <property type="protein sequence ID" value="KAK8895261.1"/>
    <property type="molecule type" value="Genomic_DNA"/>
</dbReference>
<organism evidence="10 11">
    <name type="scientific">Tritrichomonas musculus</name>
    <dbReference type="NCBI Taxonomy" id="1915356"/>
    <lineage>
        <taxon>Eukaryota</taxon>
        <taxon>Metamonada</taxon>
        <taxon>Parabasalia</taxon>
        <taxon>Tritrichomonadida</taxon>
        <taxon>Tritrichomonadidae</taxon>
        <taxon>Tritrichomonas</taxon>
    </lineage>
</organism>
<keyword evidence="11" id="KW-1185">Reference proteome</keyword>
<keyword evidence="6" id="KW-0862">Zinc</keyword>
<dbReference type="InterPro" id="IPR001930">
    <property type="entry name" value="Peptidase_M1"/>
</dbReference>
<evidence type="ECO:0000256" key="2">
    <source>
        <dbReference type="ARBA" id="ARBA00010136"/>
    </source>
</evidence>
<protein>
    <recommendedName>
        <fullName evidence="12">Peptidase M1 membrane alanine aminopeptidase domain-containing protein</fullName>
    </recommendedName>
</protein>